<reference evidence="9 10" key="1">
    <citation type="journal article" date="2023" name="Insect Mol. Biol.">
        <title>Genome sequencing provides insights into the evolution of gene families encoding plant cell wall-degrading enzymes in longhorned beetles.</title>
        <authorList>
            <person name="Shin N.R."/>
            <person name="Okamura Y."/>
            <person name="Kirsch R."/>
            <person name="Pauchet Y."/>
        </authorList>
    </citation>
    <scope>NUCLEOTIDE SEQUENCE [LARGE SCALE GENOMIC DNA]</scope>
    <source>
        <strain evidence="9">EAD_L_NR</strain>
    </source>
</reference>
<dbReference type="CDD" id="cd00201">
    <property type="entry name" value="WW"/>
    <property type="match status" value="1"/>
</dbReference>
<evidence type="ECO:0000256" key="3">
    <source>
        <dbReference type="ARBA" id="ARBA00022771"/>
    </source>
</evidence>
<dbReference type="PANTHER" id="PTHR13173:SF10">
    <property type="entry name" value="WW DOMAIN-BINDING PROTEIN 4"/>
    <property type="match status" value="1"/>
</dbReference>
<evidence type="ECO:0000256" key="6">
    <source>
        <dbReference type="SAM" id="Coils"/>
    </source>
</evidence>
<dbReference type="PROSITE" id="PS01159">
    <property type="entry name" value="WW_DOMAIN_1"/>
    <property type="match status" value="1"/>
</dbReference>
<evidence type="ECO:0000313" key="9">
    <source>
        <dbReference type="EMBL" id="KAJ8909597.1"/>
    </source>
</evidence>
<dbReference type="SUPFAM" id="SSF53335">
    <property type="entry name" value="S-adenosyl-L-methionine-dependent methyltransferases"/>
    <property type="match status" value="1"/>
</dbReference>
<dbReference type="GO" id="GO:0008270">
    <property type="term" value="F:zinc ion binding"/>
    <property type="evidence" value="ECO:0007669"/>
    <property type="project" value="UniProtKB-KW"/>
</dbReference>
<dbReference type="Gene3D" id="3.40.50.150">
    <property type="entry name" value="Vaccinia Virus protein VP39"/>
    <property type="match status" value="1"/>
</dbReference>
<proteinExistence type="predicted"/>
<organism evidence="9 10">
    <name type="scientific">Exocentrus adspersus</name>
    <dbReference type="NCBI Taxonomy" id="1586481"/>
    <lineage>
        <taxon>Eukaryota</taxon>
        <taxon>Metazoa</taxon>
        <taxon>Ecdysozoa</taxon>
        <taxon>Arthropoda</taxon>
        <taxon>Hexapoda</taxon>
        <taxon>Insecta</taxon>
        <taxon>Pterygota</taxon>
        <taxon>Neoptera</taxon>
        <taxon>Endopterygota</taxon>
        <taxon>Coleoptera</taxon>
        <taxon>Polyphaga</taxon>
        <taxon>Cucujiformia</taxon>
        <taxon>Chrysomeloidea</taxon>
        <taxon>Cerambycidae</taxon>
        <taxon>Lamiinae</taxon>
        <taxon>Acanthocinini</taxon>
        <taxon>Exocentrus</taxon>
    </lineage>
</organism>
<dbReference type="InterPro" id="IPR040023">
    <property type="entry name" value="WBP4"/>
</dbReference>
<keyword evidence="3" id="KW-0863">Zinc-finger</keyword>
<dbReference type="InterPro" id="IPR036236">
    <property type="entry name" value="Znf_C2H2_sf"/>
</dbReference>
<feature type="coiled-coil region" evidence="6">
    <location>
        <begin position="301"/>
        <end position="329"/>
    </location>
</feature>
<comment type="subcellular location">
    <subcellularLocation>
        <location evidence="1">Nucleus</location>
    </subcellularLocation>
</comment>
<evidence type="ECO:0000259" key="7">
    <source>
        <dbReference type="PROSITE" id="PS50020"/>
    </source>
</evidence>
<protein>
    <recommendedName>
        <fullName evidence="11">Calmodulin-lysine N-methyltransferase</fullName>
    </recommendedName>
</protein>
<dbReference type="InterPro" id="IPR036020">
    <property type="entry name" value="WW_dom_sf"/>
</dbReference>
<accession>A0AAV8V673</accession>
<dbReference type="SMART" id="SM00451">
    <property type="entry name" value="ZnF_U1"/>
    <property type="match status" value="1"/>
</dbReference>
<comment type="caution">
    <text evidence="9">The sequence shown here is derived from an EMBL/GenBank/DDBJ whole genome shotgun (WGS) entry which is preliminary data.</text>
</comment>
<dbReference type="PROSITE" id="PS50020">
    <property type="entry name" value="WW_DOMAIN_2"/>
    <property type="match status" value="1"/>
</dbReference>
<dbReference type="GO" id="GO:0071011">
    <property type="term" value="C:precatalytic spliceosome"/>
    <property type="evidence" value="ECO:0007669"/>
    <property type="project" value="TreeGrafter"/>
</dbReference>
<dbReference type="GO" id="GO:0003723">
    <property type="term" value="F:RNA binding"/>
    <property type="evidence" value="ECO:0007669"/>
    <property type="project" value="TreeGrafter"/>
</dbReference>
<keyword evidence="2" id="KW-0479">Metal-binding</keyword>
<feature type="domain" description="Matrin-type" evidence="8">
    <location>
        <begin position="141"/>
        <end position="172"/>
    </location>
</feature>
<name>A0AAV8V673_9CUCU</name>
<dbReference type="InterPro" id="IPR003604">
    <property type="entry name" value="Matrin/U1-like-C_Znf_C2H2"/>
</dbReference>
<dbReference type="Proteomes" id="UP001159042">
    <property type="component" value="Unassembled WGS sequence"/>
</dbReference>
<keyword evidence="6" id="KW-0175">Coiled coil</keyword>
<keyword evidence="10" id="KW-1185">Reference proteome</keyword>
<evidence type="ECO:0008006" key="11">
    <source>
        <dbReference type="Google" id="ProtNLM"/>
    </source>
</evidence>
<gene>
    <name evidence="9" type="ORF">NQ315_005661</name>
</gene>
<dbReference type="SUPFAM" id="SSF57667">
    <property type="entry name" value="beta-beta-alpha zinc fingers"/>
    <property type="match status" value="1"/>
</dbReference>
<dbReference type="InterPro" id="IPR001202">
    <property type="entry name" value="WW_dom"/>
</dbReference>
<dbReference type="Pfam" id="PF00397">
    <property type="entry name" value="WW"/>
    <property type="match status" value="1"/>
</dbReference>
<evidence type="ECO:0000259" key="8">
    <source>
        <dbReference type="PROSITE" id="PS50171"/>
    </source>
</evidence>
<dbReference type="Pfam" id="PF06220">
    <property type="entry name" value="zf-U1"/>
    <property type="match status" value="1"/>
</dbReference>
<evidence type="ECO:0000256" key="4">
    <source>
        <dbReference type="ARBA" id="ARBA00022833"/>
    </source>
</evidence>
<evidence type="ECO:0000256" key="5">
    <source>
        <dbReference type="ARBA" id="ARBA00023242"/>
    </source>
</evidence>
<dbReference type="Pfam" id="PF10294">
    <property type="entry name" value="Methyltransf_16"/>
    <property type="match status" value="1"/>
</dbReference>
<dbReference type="InterPro" id="IPR029063">
    <property type="entry name" value="SAM-dependent_MTases_sf"/>
</dbReference>
<dbReference type="InterPro" id="IPR019410">
    <property type="entry name" value="Methyltransf_16"/>
</dbReference>
<feature type="domain" description="WW" evidence="7">
    <location>
        <begin position="242"/>
        <end position="269"/>
    </location>
</feature>
<dbReference type="SMART" id="SM00456">
    <property type="entry name" value="WW"/>
    <property type="match status" value="1"/>
</dbReference>
<dbReference type="InterPro" id="IPR013085">
    <property type="entry name" value="U1-CZ_Znf_C2H2"/>
</dbReference>
<evidence type="ECO:0000313" key="10">
    <source>
        <dbReference type="Proteomes" id="UP001159042"/>
    </source>
</evidence>
<dbReference type="AlphaFoldDB" id="A0AAV8V673"/>
<dbReference type="SUPFAM" id="SSF51045">
    <property type="entry name" value="WW domain"/>
    <property type="match status" value="1"/>
</dbReference>
<evidence type="ECO:0000256" key="2">
    <source>
        <dbReference type="ARBA" id="ARBA00022723"/>
    </source>
</evidence>
<dbReference type="Gene3D" id="2.20.70.10">
    <property type="match status" value="1"/>
</dbReference>
<keyword evidence="5" id="KW-0539">Nucleus</keyword>
<dbReference type="PANTHER" id="PTHR13173">
    <property type="entry name" value="WW DOMAIN BINDING PROTEIN 4"/>
    <property type="match status" value="1"/>
</dbReference>
<keyword evidence="4" id="KW-0862">Zinc</keyword>
<evidence type="ECO:0000256" key="1">
    <source>
        <dbReference type="ARBA" id="ARBA00004123"/>
    </source>
</evidence>
<dbReference type="GO" id="GO:0000398">
    <property type="term" value="P:mRNA splicing, via spliceosome"/>
    <property type="evidence" value="ECO:0007669"/>
    <property type="project" value="InterPro"/>
</dbReference>
<dbReference type="PROSITE" id="PS50171">
    <property type="entry name" value="ZF_MATRIN"/>
    <property type="match status" value="1"/>
</dbReference>
<dbReference type="InterPro" id="IPR000690">
    <property type="entry name" value="Matrin/U1-C_Znf_C2H2"/>
</dbReference>
<dbReference type="EMBL" id="JANEYG010000484">
    <property type="protein sequence ID" value="KAJ8909597.1"/>
    <property type="molecule type" value="Genomic_DNA"/>
</dbReference>
<sequence>MSCLAGLFAAKYGKPKLVVVTDGNKASVDNVQATLKCNEFETTVICKVLKWNICSVTEKFDVILCADCLFFDEARADLIECLWAYLKDDGIAYVMAPQRGDTLDSFLLQSNGKGFICKKITNYSNVVWEKRADYWKSQERKYCDFCKCWIADNKPSVEFHEKGRRHQENVKRRIKTISKNSAKAQRDSDRTDATLKQMEIAALTAYRRDVESNANADLTSIAINKKLKEENLSISGENKKIWHEAQSKEGQIYYWNVLTNETSWEPPKEGFLSLKDQRDEKDKQTAKELKDVDKARRIEGIQRMQVVKQEEEEERARLARDQLKQYRVQEDIPEPVYGPIIDPGKNDPYGKWQTVKQSENIDLQLPVQQEYIECPVVVEPEPFVKEFKEKTVDSLASMGECSSFKKRKISSLAKKNTRQRLDDD</sequence>